<keyword evidence="9" id="KW-1185">Reference proteome</keyword>
<reference evidence="8 9" key="1">
    <citation type="submission" date="2018-03" db="EMBL/GenBank/DDBJ databases">
        <title>Genome sequence of Clostridium liquoris DSM 100320.</title>
        <authorList>
            <person name="Poehlein A."/>
            <person name="Daniel R."/>
        </authorList>
    </citation>
    <scope>NUCLEOTIDE SEQUENCE [LARGE SCALE GENOMIC DNA]</scope>
    <source>
        <strain evidence="8 9">DSM 100320</strain>
    </source>
</reference>
<comment type="catalytic activity">
    <reaction evidence="5">
        <text>XMP + diphosphate = xanthine + 5-phospho-alpha-D-ribose 1-diphosphate</text>
        <dbReference type="Rhea" id="RHEA:10800"/>
        <dbReference type="ChEBI" id="CHEBI:17712"/>
        <dbReference type="ChEBI" id="CHEBI:33019"/>
        <dbReference type="ChEBI" id="CHEBI:57464"/>
        <dbReference type="ChEBI" id="CHEBI:58017"/>
        <dbReference type="EC" id="2.4.2.22"/>
    </reaction>
</comment>
<feature type="binding site" evidence="5">
    <location>
        <position position="157"/>
    </location>
    <ligand>
        <name>xanthine</name>
        <dbReference type="ChEBI" id="CHEBI:17712"/>
    </ligand>
</feature>
<feature type="binding site" evidence="5">
    <location>
        <begin position="129"/>
        <end position="133"/>
    </location>
    <ligand>
        <name>5-phospho-alpha-D-ribose 1-diphosphate</name>
        <dbReference type="ChEBI" id="CHEBI:58017"/>
    </ligand>
</feature>
<dbReference type="EC" id="2.4.2.22" evidence="5 6"/>
<dbReference type="Gene3D" id="3.40.50.2020">
    <property type="match status" value="1"/>
</dbReference>
<feature type="domain" description="Phosphoribosyltransferase" evidence="7">
    <location>
        <begin position="42"/>
        <end position="156"/>
    </location>
</feature>
<comment type="caution">
    <text evidence="8">The sequence shown here is derived from an EMBL/GenBank/DDBJ whole genome shotgun (WGS) entry which is preliminary data.</text>
</comment>
<feature type="binding site" evidence="5">
    <location>
        <position position="20"/>
    </location>
    <ligand>
        <name>xanthine</name>
        <dbReference type="ChEBI" id="CHEBI:17712"/>
    </ligand>
</feature>
<comment type="subunit">
    <text evidence="5">Homodimer.</text>
</comment>
<dbReference type="OrthoDB" id="9790678at2"/>
<evidence type="ECO:0000259" key="7">
    <source>
        <dbReference type="Pfam" id="PF00156"/>
    </source>
</evidence>
<feature type="binding site" evidence="5">
    <location>
        <position position="27"/>
    </location>
    <ligand>
        <name>xanthine</name>
        <dbReference type="ChEBI" id="CHEBI:17712"/>
    </ligand>
</feature>
<evidence type="ECO:0000256" key="3">
    <source>
        <dbReference type="ARBA" id="ARBA00022679"/>
    </source>
</evidence>
<evidence type="ECO:0000256" key="1">
    <source>
        <dbReference type="ARBA" id="ARBA00022490"/>
    </source>
</evidence>
<dbReference type="PANTHER" id="PTHR43864:SF1">
    <property type="entry name" value="XANTHINE PHOSPHORIBOSYLTRANSFERASE"/>
    <property type="match status" value="1"/>
</dbReference>
<dbReference type="GO" id="GO:0032265">
    <property type="term" value="P:XMP salvage"/>
    <property type="evidence" value="ECO:0007669"/>
    <property type="project" value="UniProtKB-UniRule"/>
</dbReference>
<dbReference type="InterPro" id="IPR000836">
    <property type="entry name" value="PRTase_dom"/>
</dbReference>
<name>A0A2T0B5D4_9CLOT</name>
<dbReference type="Proteomes" id="UP000239706">
    <property type="component" value="Unassembled WGS sequence"/>
</dbReference>
<dbReference type="InterPro" id="IPR050118">
    <property type="entry name" value="Pur/Pyrimidine_PRTase"/>
</dbReference>
<evidence type="ECO:0000313" key="8">
    <source>
        <dbReference type="EMBL" id="PRR79082.1"/>
    </source>
</evidence>
<dbReference type="GO" id="GO:0046110">
    <property type="term" value="P:xanthine metabolic process"/>
    <property type="evidence" value="ECO:0007669"/>
    <property type="project" value="UniProtKB-UniRule"/>
</dbReference>
<keyword evidence="4 5" id="KW-0660">Purine salvage</keyword>
<protein>
    <recommendedName>
        <fullName evidence="5 6">Xanthine phosphoribosyltransferase</fullName>
        <shortName evidence="5">XPRTase</shortName>
        <ecNumber evidence="5 6">2.4.2.22</ecNumber>
    </recommendedName>
</protein>
<keyword evidence="2 5" id="KW-0328">Glycosyltransferase</keyword>
<dbReference type="EMBL" id="PVXO01000032">
    <property type="protein sequence ID" value="PRR79082.1"/>
    <property type="molecule type" value="Genomic_DNA"/>
</dbReference>
<dbReference type="AlphaFoldDB" id="A0A2T0B5D4"/>
<gene>
    <name evidence="5 8" type="primary">xpt</name>
    <name evidence="8" type="ORF">CLLI_11440</name>
</gene>
<comment type="pathway">
    <text evidence="5">Purine metabolism; XMP biosynthesis via salvage pathway; XMP from xanthine: step 1/1.</text>
</comment>
<comment type="function">
    <text evidence="5">Converts the preformed base xanthine, a product of nucleic acid breakdown, to xanthosine 5'-monophosphate (XMP), so it can be reused for RNA or DNA synthesis.</text>
</comment>
<dbReference type="HAMAP" id="MF_01184">
    <property type="entry name" value="XPRTase"/>
    <property type="match status" value="1"/>
</dbReference>
<dbReference type="UniPathway" id="UPA00602">
    <property type="reaction ID" value="UER00658"/>
</dbReference>
<comment type="subcellular location">
    <subcellularLocation>
        <location evidence="5">Cytoplasm</location>
    </subcellularLocation>
</comment>
<dbReference type="CDD" id="cd06223">
    <property type="entry name" value="PRTases_typeI"/>
    <property type="match status" value="1"/>
</dbReference>
<evidence type="ECO:0000256" key="4">
    <source>
        <dbReference type="ARBA" id="ARBA00022726"/>
    </source>
</evidence>
<dbReference type="GO" id="GO:0000310">
    <property type="term" value="F:xanthine phosphoribosyltransferase activity"/>
    <property type="evidence" value="ECO:0007669"/>
    <property type="project" value="UniProtKB-UniRule"/>
</dbReference>
<dbReference type="InterPro" id="IPR029057">
    <property type="entry name" value="PRTase-like"/>
</dbReference>
<dbReference type="SUPFAM" id="SSF53271">
    <property type="entry name" value="PRTase-like"/>
    <property type="match status" value="1"/>
</dbReference>
<organism evidence="8 9">
    <name type="scientific">Clostridium liquoris</name>
    <dbReference type="NCBI Taxonomy" id="1289519"/>
    <lineage>
        <taxon>Bacteria</taxon>
        <taxon>Bacillati</taxon>
        <taxon>Bacillota</taxon>
        <taxon>Clostridia</taxon>
        <taxon>Eubacteriales</taxon>
        <taxon>Clostridiaceae</taxon>
        <taxon>Clostridium</taxon>
    </lineage>
</organism>
<accession>A0A2T0B5D4</accession>
<dbReference type="NCBIfam" id="TIGR01744">
    <property type="entry name" value="XPRTase"/>
    <property type="match status" value="1"/>
</dbReference>
<evidence type="ECO:0000313" key="9">
    <source>
        <dbReference type="Proteomes" id="UP000239706"/>
    </source>
</evidence>
<dbReference type="RefSeq" id="WP_106063264.1">
    <property type="nucleotide sequence ID" value="NZ_PVXO01000032.1"/>
</dbReference>
<dbReference type="GO" id="GO:0006166">
    <property type="term" value="P:purine ribonucleoside salvage"/>
    <property type="evidence" value="ECO:0007669"/>
    <property type="project" value="UniProtKB-KW"/>
</dbReference>
<evidence type="ECO:0000256" key="6">
    <source>
        <dbReference type="NCBIfam" id="TIGR01744"/>
    </source>
</evidence>
<comment type="similarity">
    <text evidence="5">Belongs to the purine/pyrimidine phosphoribosyltransferase family. Xpt subfamily.</text>
</comment>
<sequence>MEILKNRIIKDGVVIGDRILKVDSFLNHQLDVGLFNEIGKEFKNRFKNKNISKILTVETSGIGIACIVAQYFGNIPVVFAKKHSGINMDTDNYESNVHSFTKETDYVIKVSKKYINDEDNVLIIDDFLASGSAMSGLIDICKQAGTTIQGVGIVIEKSFQGGRELIEKEGIQLESLAIVEDMKNGQVIFKDEKSKII</sequence>
<evidence type="ECO:0000256" key="2">
    <source>
        <dbReference type="ARBA" id="ARBA00022676"/>
    </source>
</evidence>
<dbReference type="NCBIfam" id="NF006671">
    <property type="entry name" value="PRK09219.1"/>
    <property type="match status" value="1"/>
</dbReference>
<dbReference type="InterPro" id="IPR010079">
    <property type="entry name" value="Xanthine_PRibTrfase"/>
</dbReference>
<evidence type="ECO:0000256" key="5">
    <source>
        <dbReference type="HAMAP-Rule" id="MF_01184"/>
    </source>
</evidence>
<dbReference type="GO" id="GO:0005737">
    <property type="term" value="C:cytoplasm"/>
    <property type="evidence" value="ECO:0007669"/>
    <property type="project" value="UniProtKB-SubCell"/>
</dbReference>
<proteinExistence type="inferred from homology"/>
<keyword evidence="3 5" id="KW-0808">Transferase</keyword>
<dbReference type="Pfam" id="PF00156">
    <property type="entry name" value="Pribosyltran"/>
    <property type="match status" value="1"/>
</dbReference>
<dbReference type="PANTHER" id="PTHR43864">
    <property type="entry name" value="HYPOXANTHINE/GUANINE PHOSPHORIBOSYLTRANSFERASE"/>
    <property type="match status" value="1"/>
</dbReference>
<keyword evidence="1 5" id="KW-0963">Cytoplasm</keyword>